<comment type="caution">
    <text evidence="1">The sequence shown here is derived from an EMBL/GenBank/DDBJ whole genome shotgun (WGS) entry which is preliminary data.</text>
</comment>
<evidence type="ECO:0000313" key="2">
    <source>
        <dbReference type="Proteomes" id="UP001476798"/>
    </source>
</evidence>
<accession>A0ABV0NSJ2</accession>
<sequence length="183" mass="20842">EDDEAHEDPYCSIQVPHLGLMFENFSTDEDGEPHNPSDQRVESWKEKIVWYRKLSGHSYIAEVENCRNVNAQINVTLSYITDRYVRFDLIKKVKPVLWIMNQLNSCEHVCALTIGDKSSAGEHFAKHELDHGQDDTHQAADNGYAEQEVVLKEMKKEKATVSLCLLVFDVYDCAPEGLTSSPI</sequence>
<evidence type="ECO:0000313" key="1">
    <source>
        <dbReference type="EMBL" id="MEQ2174391.1"/>
    </source>
</evidence>
<dbReference type="Proteomes" id="UP001476798">
    <property type="component" value="Unassembled WGS sequence"/>
</dbReference>
<keyword evidence="2" id="KW-1185">Reference proteome</keyword>
<proteinExistence type="predicted"/>
<dbReference type="EMBL" id="JAHRIO010050357">
    <property type="protein sequence ID" value="MEQ2174391.1"/>
    <property type="molecule type" value="Genomic_DNA"/>
</dbReference>
<name>A0ABV0NSJ2_9TELE</name>
<reference evidence="1 2" key="1">
    <citation type="submission" date="2021-06" db="EMBL/GenBank/DDBJ databases">
        <authorList>
            <person name="Palmer J.M."/>
        </authorList>
    </citation>
    <scope>NUCLEOTIDE SEQUENCE [LARGE SCALE GENOMIC DNA]</scope>
    <source>
        <strain evidence="1 2">GA_2019</strain>
        <tissue evidence="1">Muscle</tissue>
    </source>
</reference>
<protein>
    <submittedName>
        <fullName evidence="1">Uncharacterized protein</fullName>
    </submittedName>
</protein>
<gene>
    <name evidence="1" type="ORF">GOODEAATRI_007512</name>
</gene>
<organism evidence="1 2">
    <name type="scientific">Goodea atripinnis</name>
    <dbReference type="NCBI Taxonomy" id="208336"/>
    <lineage>
        <taxon>Eukaryota</taxon>
        <taxon>Metazoa</taxon>
        <taxon>Chordata</taxon>
        <taxon>Craniata</taxon>
        <taxon>Vertebrata</taxon>
        <taxon>Euteleostomi</taxon>
        <taxon>Actinopterygii</taxon>
        <taxon>Neopterygii</taxon>
        <taxon>Teleostei</taxon>
        <taxon>Neoteleostei</taxon>
        <taxon>Acanthomorphata</taxon>
        <taxon>Ovalentaria</taxon>
        <taxon>Atherinomorphae</taxon>
        <taxon>Cyprinodontiformes</taxon>
        <taxon>Goodeidae</taxon>
        <taxon>Goodea</taxon>
    </lineage>
</organism>
<feature type="non-terminal residue" evidence="1">
    <location>
        <position position="1"/>
    </location>
</feature>